<organism evidence="1 2">
    <name type="scientific">Trichinella murrelli</name>
    <dbReference type="NCBI Taxonomy" id="144512"/>
    <lineage>
        <taxon>Eukaryota</taxon>
        <taxon>Metazoa</taxon>
        <taxon>Ecdysozoa</taxon>
        <taxon>Nematoda</taxon>
        <taxon>Enoplea</taxon>
        <taxon>Dorylaimia</taxon>
        <taxon>Trichinellida</taxon>
        <taxon>Trichinellidae</taxon>
        <taxon>Trichinella</taxon>
    </lineage>
</organism>
<comment type="caution">
    <text evidence="1">The sequence shown here is derived from an EMBL/GenBank/DDBJ whole genome shotgun (WGS) entry which is preliminary data.</text>
</comment>
<sequence length="93" mass="10715">MFFGMMSNEVVSLVKSFKLTWRGIDCDQEGRNPRGRRIHCTTNGAELCAAPNRGRQPRNFLVWDCVRAIPTFYPLSIHSQQAPTIFFYSYCAH</sequence>
<name>A0A0V0TID4_9BILA</name>
<accession>A0A0V0TID4</accession>
<proteinExistence type="predicted"/>
<protein>
    <submittedName>
        <fullName evidence="1">Uncharacterized protein</fullName>
    </submittedName>
</protein>
<gene>
    <name evidence="1" type="ORF">T05_1157</name>
</gene>
<evidence type="ECO:0000313" key="1">
    <source>
        <dbReference type="EMBL" id="KRX38275.1"/>
    </source>
</evidence>
<reference evidence="1 2" key="1">
    <citation type="submission" date="2015-01" db="EMBL/GenBank/DDBJ databases">
        <title>Evolution of Trichinella species and genotypes.</title>
        <authorList>
            <person name="Korhonen P.K."/>
            <person name="Edoardo P."/>
            <person name="Giuseppe L.R."/>
            <person name="Gasser R.B."/>
        </authorList>
    </citation>
    <scope>NUCLEOTIDE SEQUENCE [LARGE SCALE GENOMIC DNA]</scope>
    <source>
        <strain evidence="1">ISS417</strain>
    </source>
</reference>
<dbReference type="Proteomes" id="UP000055048">
    <property type="component" value="Unassembled WGS sequence"/>
</dbReference>
<keyword evidence="2" id="KW-1185">Reference proteome</keyword>
<dbReference type="AlphaFoldDB" id="A0A0V0TID4"/>
<dbReference type="EMBL" id="JYDJ01000274">
    <property type="protein sequence ID" value="KRX38275.1"/>
    <property type="molecule type" value="Genomic_DNA"/>
</dbReference>
<evidence type="ECO:0000313" key="2">
    <source>
        <dbReference type="Proteomes" id="UP000055048"/>
    </source>
</evidence>